<reference evidence="15 16" key="1">
    <citation type="submission" date="2019-10" db="EMBL/GenBank/DDBJ databases">
        <title>Poseidonibacter ostreae sp. nov., isolated from the gut of the Ostrea denselamellosa.</title>
        <authorList>
            <person name="Choi A."/>
        </authorList>
    </citation>
    <scope>NUCLEOTIDE SEQUENCE [LARGE SCALE GENOMIC DNA]</scope>
    <source>
        <strain evidence="13 16">SJOD-M-33</strain>
        <strain evidence="14 15">SJOD-M-5</strain>
    </source>
</reference>
<keyword evidence="7" id="KW-0418">Kinase</keyword>
<comment type="catalytic activity">
    <reaction evidence="1">
        <text>ATP + protein L-histidine = ADP + protein N-phospho-L-histidine.</text>
        <dbReference type="EC" id="2.7.13.3"/>
    </reaction>
</comment>
<evidence type="ECO:0000313" key="16">
    <source>
        <dbReference type="Proteomes" id="UP000472839"/>
    </source>
</evidence>
<dbReference type="Pfam" id="PF02518">
    <property type="entry name" value="HATPase_c"/>
    <property type="match status" value="1"/>
</dbReference>
<evidence type="ECO:0000256" key="3">
    <source>
        <dbReference type="ARBA" id="ARBA00012438"/>
    </source>
</evidence>
<keyword evidence="8 10" id="KW-1133">Transmembrane helix</keyword>
<dbReference type="EC" id="2.7.13.3" evidence="3"/>
<dbReference type="InterPro" id="IPR003594">
    <property type="entry name" value="HATPase_dom"/>
</dbReference>
<dbReference type="InterPro" id="IPR036890">
    <property type="entry name" value="HATPase_C_sf"/>
</dbReference>
<dbReference type="InterPro" id="IPR036097">
    <property type="entry name" value="HisK_dim/P_sf"/>
</dbReference>
<dbReference type="InterPro" id="IPR003660">
    <property type="entry name" value="HAMP_dom"/>
</dbReference>
<dbReference type="RefSeq" id="WP_152191842.1">
    <property type="nucleotide sequence ID" value="NZ_WFKJ01000054.1"/>
</dbReference>
<feature type="transmembrane region" description="Helical" evidence="10">
    <location>
        <begin position="12"/>
        <end position="31"/>
    </location>
</feature>
<dbReference type="InterPro" id="IPR047994">
    <property type="entry name" value="ArsS-like"/>
</dbReference>
<dbReference type="PANTHER" id="PTHR45528">
    <property type="entry name" value="SENSOR HISTIDINE KINASE CPXA"/>
    <property type="match status" value="1"/>
</dbReference>
<dbReference type="PROSITE" id="PS50885">
    <property type="entry name" value="HAMP"/>
    <property type="match status" value="1"/>
</dbReference>
<proteinExistence type="predicted"/>
<feature type="transmembrane region" description="Helical" evidence="10">
    <location>
        <begin position="122"/>
        <end position="145"/>
    </location>
</feature>
<keyword evidence="9 10" id="KW-0472">Membrane</keyword>
<dbReference type="InterPro" id="IPR005467">
    <property type="entry name" value="His_kinase_dom"/>
</dbReference>
<keyword evidence="6 10" id="KW-0812">Transmembrane</keyword>
<evidence type="ECO:0000259" key="12">
    <source>
        <dbReference type="PROSITE" id="PS50885"/>
    </source>
</evidence>
<sequence>MNFNSLITKIVFVFIVSIILFITVFIGNYYYEENLLNTRLSENYKKITKHSHENRLAPNEIIEYIEKLNFQFIEDGESLTRESKAIGSGPGFEIFKNEDSFYLFIHGPGFRILAKDLDKYPLGYYGFLILGIIFIIFVLSFLWIIKALRPLKLLKEEIQDFSNGKLNINCKSDKKDEIAEVANEFDNAAKKISLLLNSRQLFLRTVMHELKTPIAKGRIVSELIDDDKQKDRMVLIFDKLNLLINDFSKIEEIVSKNYNINKYKNHLDLTVEKAVDMMMLDIPKNKIDYENISKKTIKVDLELFALAIKNLLDNGIKYSKDKKVRIQENENELLIISKGDKLKKPLNEYFNAYHNETESKNHGMGLGLYIVHEILKMHKMKLSYEYLDEHNIFKIAL</sequence>
<comment type="caution">
    <text evidence="13">The sequence shown here is derived from an EMBL/GenBank/DDBJ whole genome shotgun (WGS) entry which is preliminary data.</text>
</comment>
<evidence type="ECO:0000313" key="15">
    <source>
        <dbReference type="Proteomes" id="UP000461010"/>
    </source>
</evidence>
<evidence type="ECO:0000259" key="11">
    <source>
        <dbReference type="PROSITE" id="PS50109"/>
    </source>
</evidence>
<dbReference type="InterPro" id="IPR003661">
    <property type="entry name" value="HisK_dim/P_dom"/>
</dbReference>
<organism evidence="13 16">
    <name type="scientific">Poseidonibacter ostreae</name>
    <dbReference type="NCBI Taxonomy" id="2654171"/>
    <lineage>
        <taxon>Bacteria</taxon>
        <taxon>Pseudomonadati</taxon>
        <taxon>Campylobacterota</taxon>
        <taxon>Epsilonproteobacteria</taxon>
        <taxon>Campylobacterales</taxon>
        <taxon>Arcobacteraceae</taxon>
        <taxon>Poseidonibacter</taxon>
    </lineage>
</organism>
<evidence type="ECO:0000313" key="13">
    <source>
        <dbReference type="EMBL" id="KAB7887190.1"/>
    </source>
</evidence>
<dbReference type="InterPro" id="IPR050398">
    <property type="entry name" value="HssS/ArlS-like"/>
</dbReference>
<dbReference type="GO" id="GO:0016020">
    <property type="term" value="C:membrane"/>
    <property type="evidence" value="ECO:0007669"/>
    <property type="project" value="UniProtKB-SubCell"/>
</dbReference>
<protein>
    <recommendedName>
        <fullName evidence="3">histidine kinase</fullName>
        <ecNumber evidence="3">2.7.13.3</ecNumber>
    </recommendedName>
</protein>
<feature type="domain" description="HAMP" evidence="12">
    <location>
        <begin position="148"/>
        <end position="197"/>
    </location>
</feature>
<keyword evidence="15" id="KW-1185">Reference proteome</keyword>
<dbReference type="Gene3D" id="1.10.287.130">
    <property type="match status" value="1"/>
</dbReference>
<comment type="subcellular location">
    <subcellularLocation>
        <location evidence="2">Membrane</location>
        <topology evidence="2">Multi-pass membrane protein</topology>
    </subcellularLocation>
</comment>
<dbReference type="Gene3D" id="3.30.565.10">
    <property type="entry name" value="Histidine kinase-like ATPase, C-terminal domain"/>
    <property type="match status" value="1"/>
</dbReference>
<dbReference type="NCBIfam" id="NF038389">
    <property type="entry name" value="ArsS_fam_HK"/>
    <property type="match status" value="1"/>
</dbReference>
<dbReference type="CDD" id="cd00082">
    <property type="entry name" value="HisKA"/>
    <property type="match status" value="1"/>
</dbReference>
<name>A0A6L4WQT1_9BACT</name>
<gene>
    <name evidence="14" type="ORF">GBG18_13385</name>
    <name evidence="13" type="ORF">GBG19_11155</name>
</gene>
<evidence type="ECO:0000256" key="6">
    <source>
        <dbReference type="ARBA" id="ARBA00022692"/>
    </source>
</evidence>
<dbReference type="EMBL" id="WFKJ01000054">
    <property type="protein sequence ID" value="KAB7888123.1"/>
    <property type="molecule type" value="Genomic_DNA"/>
</dbReference>
<dbReference type="CDD" id="cd06225">
    <property type="entry name" value="HAMP"/>
    <property type="match status" value="1"/>
</dbReference>
<evidence type="ECO:0000256" key="10">
    <source>
        <dbReference type="SAM" id="Phobius"/>
    </source>
</evidence>
<evidence type="ECO:0000256" key="5">
    <source>
        <dbReference type="ARBA" id="ARBA00022679"/>
    </source>
</evidence>
<evidence type="ECO:0000256" key="7">
    <source>
        <dbReference type="ARBA" id="ARBA00022777"/>
    </source>
</evidence>
<accession>A0A6L4WQT1</accession>
<dbReference type="GO" id="GO:0000155">
    <property type="term" value="F:phosphorelay sensor kinase activity"/>
    <property type="evidence" value="ECO:0007669"/>
    <property type="project" value="InterPro"/>
</dbReference>
<evidence type="ECO:0000256" key="2">
    <source>
        <dbReference type="ARBA" id="ARBA00004141"/>
    </source>
</evidence>
<evidence type="ECO:0000256" key="1">
    <source>
        <dbReference type="ARBA" id="ARBA00000085"/>
    </source>
</evidence>
<keyword evidence="4" id="KW-0597">Phosphoprotein</keyword>
<evidence type="ECO:0000256" key="4">
    <source>
        <dbReference type="ARBA" id="ARBA00022553"/>
    </source>
</evidence>
<dbReference type="EMBL" id="WFKK01000034">
    <property type="protein sequence ID" value="KAB7887190.1"/>
    <property type="molecule type" value="Genomic_DNA"/>
</dbReference>
<dbReference type="AlphaFoldDB" id="A0A6L4WQT1"/>
<keyword evidence="5" id="KW-0808">Transferase</keyword>
<dbReference type="Proteomes" id="UP000461010">
    <property type="component" value="Unassembled WGS sequence"/>
</dbReference>
<dbReference type="PANTHER" id="PTHR45528:SF12">
    <property type="entry name" value="SENSOR HISTIDINE KINASE ARSS"/>
    <property type="match status" value="1"/>
</dbReference>
<feature type="domain" description="Histidine kinase" evidence="11">
    <location>
        <begin position="205"/>
        <end position="397"/>
    </location>
</feature>
<dbReference type="SUPFAM" id="SSF47384">
    <property type="entry name" value="Homodimeric domain of signal transducing histidine kinase"/>
    <property type="match status" value="1"/>
</dbReference>
<evidence type="ECO:0000313" key="14">
    <source>
        <dbReference type="EMBL" id="KAB7888123.1"/>
    </source>
</evidence>
<dbReference type="PROSITE" id="PS50109">
    <property type="entry name" value="HIS_KIN"/>
    <property type="match status" value="1"/>
</dbReference>
<dbReference type="Proteomes" id="UP000472839">
    <property type="component" value="Unassembled WGS sequence"/>
</dbReference>
<evidence type="ECO:0000256" key="8">
    <source>
        <dbReference type="ARBA" id="ARBA00022989"/>
    </source>
</evidence>
<dbReference type="SUPFAM" id="SSF55874">
    <property type="entry name" value="ATPase domain of HSP90 chaperone/DNA topoisomerase II/histidine kinase"/>
    <property type="match status" value="1"/>
</dbReference>
<evidence type="ECO:0000256" key="9">
    <source>
        <dbReference type="ARBA" id="ARBA00023136"/>
    </source>
</evidence>